<organism evidence="2 3">
    <name type="scientific">Sphingomonas longa</name>
    <dbReference type="NCBI Taxonomy" id="2778730"/>
    <lineage>
        <taxon>Bacteria</taxon>
        <taxon>Pseudomonadati</taxon>
        <taxon>Pseudomonadota</taxon>
        <taxon>Alphaproteobacteria</taxon>
        <taxon>Sphingomonadales</taxon>
        <taxon>Sphingomonadaceae</taxon>
        <taxon>Sphingomonas</taxon>
    </lineage>
</organism>
<dbReference type="RefSeq" id="WP_204193399.1">
    <property type="nucleotide sequence ID" value="NZ_JAFEMC010000001.1"/>
</dbReference>
<evidence type="ECO:0000256" key="1">
    <source>
        <dbReference type="SAM" id="MobiDB-lite"/>
    </source>
</evidence>
<sequence length="197" mass="21526">MLGIAGSLASAVAGQQAQQQPDEIIVEAPKDVRRMQGGEWQLDLSRSYYFGAIDTNLDKMQATGSNRTWRFCLPDTDVEPLLRLLIGQGRMESSGTMNCRPLTIRLGNAKLKADQTCTGGTMTASQPSGFPTVTPARDVLTVTGRYGATLLKMDFASRREPITPDPASSGRPEGRRWSIKGNRIGDCRQQPVGRLDR</sequence>
<comment type="caution">
    <text evidence="2">The sequence shown here is derived from an EMBL/GenBank/DDBJ whole genome shotgun (WGS) entry which is preliminary data.</text>
</comment>
<keyword evidence="3" id="KW-1185">Reference proteome</keyword>
<reference evidence="2 3" key="1">
    <citation type="submission" date="2020-12" db="EMBL/GenBank/DDBJ databases">
        <title>Sphingomonas sp.</title>
        <authorList>
            <person name="Kim M.K."/>
        </authorList>
    </citation>
    <scope>NUCLEOTIDE SEQUENCE [LARGE SCALE GENOMIC DNA]</scope>
    <source>
        <strain evidence="2 3">BT552</strain>
    </source>
</reference>
<protein>
    <submittedName>
        <fullName evidence="2">Uncharacterized protein</fullName>
    </submittedName>
</protein>
<evidence type="ECO:0000313" key="3">
    <source>
        <dbReference type="Proteomes" id="UP000763641"/>
    </source>
</evidence>
<evidence type="ECO:0000313" key="2">
    <source>
        <dbReference type="EMBL" id="MBM6574971.1"/>
    </source>
</evidence>
<name>A0ABS2D216_9SPHN</name>
<proteinExistence type="predicted"/>
<dbReference type="EMBL" id="JAFEMC010000001">
    <property type="protein sequence ID" value="MBM6574971.1"/>
    <property type="molecule type" value="Genomic_DNA"/>
</dbReference>
<dbReference type="Proteomes" id="UP000763641">
    <property type="component" value="Unassembled WGS sequence"/>
</dbReference>
<accession>A0ABS2D216</accession>
<gene>
    <name evidence="2" type="ORF">ILT43_01190</name>
</gene>
<feature type="region of interest" description="Disordered" evidence="1">
    <location>
        <begin position="157"/>
        <end position="180"/>
    </location>
</feature>